<protein>
    <recommendedName>
        <fullName evidence="3">DUF1640 domain-containing protein</fullName>
    </recommendedName>
</protein>
<dbReference type="EMBL" id="WBUI01000001">
    <property type="protein sequence ID" value="KAB2935381.1"/>
    <property type="molecule type" value="Genomic_DNA"/>
</dbReference>
<evidence type="ECO:0000313" key="1">
    <source>
        <dbReference type="EMBL" id="KAB2935381.1"/>
    </source>
</evidence>
<sequence length="128" mass="14064">MPHFISLPEEVAAVFGSAAPKFVDFLSSSFSVQRDEVIQMSALSYEKSLEKEIAGVRLEIAELRAEMKADFADVQKQISGLHKDISGLHARIAGLHNDITSQTRWILAGLIGAATLYPLITRLISRIV</sequence>
<dbReference type="AlphaFoldDB" id="A0A833H4S5"/>
<dbReference type="Proteomes" id="UP000460298">
    <property type="component" value="Unassembled WGS sequence"/>
</dbReference>
<organism evidence="1 2">
    <name type="scientific">Leptonema illini</name>
    <dbReference type="NCBI Taxonomy" id="183"/>
    <lineage>
        <taxon>Bacteria</taxon>
        <taxon>Pseudomonadati</taxon>
        <taxon>Spirochaetota</taxon>
        <taxon>Spirochaetia</taxon>
        <taxon>Leptospirales</taxon>
        <taxon>Leptospiraceae</taxon>
        <taxon>Leptonema</taxon>
    </lineage>
</organism>
<reference evidence="1 2" key="1">
    <citation type="submission" date="2019-10" db="EMBL/GenBank/DDBJ databases">
        <title>Extracellular Electron Transfer in a Candidatus Methanoperedens spp. Enrichment Culture.</title>
        <authorList>
            <person name="Berger S."/>
            <person name="Rangel Shaw D."/>
            <person name="Berben T."/>
            <person name="In 'T Zandt M."/>
            <person name="Frank J."/>
            <person name="Reimann J."/>
            <person name="Jetten M.S.M."/>
            <person name="Welte C.U."/>
        </authorList>
    </citation>
    <scope>NUCLEOTIDE SEQUENCE [LARGE SCALE GENOMIC DNA]</scope>
    <source>
        <strain evidence="1">SB12</strain>
    </source>
</reference>
<gene>
    <name evidence="1" type="ORF">F9K24_01240</name>
</gene>
<evidence type="ECO:0000313" key="2">
    <source>
        <dbReference type="Proteomes" id="UP000460298"/>
    </source>
</evidence>
<name>A0A833H4S5_9LEPT</name>
<comment type="caution">
    <text evidence="1">The sequence shown here is derived from an EMBL/GenBank/DDBJ whole genome shotgun (WGS) entry which is preliminary data.</text>
</comment>
<evidence type="ECO:0008006" key="3">
    <source>
        <dbReference type="Google" id="ProtNLM"/>
    </source>
</evidence>
<proteinExistence type="predicted"/>
<dbReference type="NCBIfam" id="NF047472">
    <property type="entry name" value="LA_3696_Nterm"/>
    <property type="match status" value="1"/>
</dbReference>
<dbReference type="RefSeq" id="WP_002774250.1">
    <property type="nucleotide sequence ID" value="NZ_JQDG01000006.1"/>
</dbReference>
<accession>A0A833H4S5</accession>
<dbReference type="Gene3D" id="1.20.5.170">
    <property type="match status" value="1"/>
</dbReference>
<dbReference type="OrthoDB" id="323774at2"/>